<dbReference type="SUPFAM" id="SSF55257">
    <property type="entry name" value="RBP11-like subunits of RNA polymerase"/>
    <property type="match status" value="1"/>
</dbReference>
<dbReference type="InterPro" id="IPR011262">
    <property type="entry name" value="DNA-dir_RNA_pol_insert"/>
</dbReference>
<dbReference type="Gene3D" id="2.170.120.12">
    <property type="entry name" value="DNA-directed RNA polymerase, insert domain"/>
    <property type="match status" value="1"/>
</dbReference>
<dbReference type="GO" id="GO:0006351">
    <property type="term" value="P:DNA-templated transcription"/>
    <property type="evidence" value="ECO:0007669"/>
    <property type="project" value="InterPro"/>
</dbReference>
<dbReference type="RefSeq" id="YP_009519308.1">
    <property type="nucleotide sequence ID" value="NC_039524.1"/>
</dbReference>
<evidence type="ECO:0000256" key="2">
    <source>
        <dbReference type="ARBA" id="ARBA00023163"/>
    </source>
</evidence>
<keyword evidence="1" id="KW-0240">DNA-directed RNA polymerase</keyword>
<dbReference type="InterPro" id="IPR011263">
    <property type="entry name" value="DNA-dir_RNA_pol_RpoA/D/Rpb3"/>
</dbReference>
<dbReference type="InterPro" id="IPR036603">
    <property type="entry name" value="RBP11-like"/>
</dbReference>
<dbReference type="Pfam" id="PF01193">
    <property type="entry name" value="RNA_pol_L"/>
    <property type="match status" value="1"/>
</dbReference>
<proteinExistence type="predicted"/>
<reference evidence="5" key="2">
    <citation type="journal article" date="2019" name="Mol. Phylogenet. Evol.">
        <title>Reassessment of the classification of bryopsidales (chlorophyta) based on chloroplast phylogenomic analyses.</title>
        <authorList>
            <person name="Cremen M.C."/>
            <person name="Leliaert F."/>
            <person name="West J."/>
            <person name="Lam D.W."/>
            <person name="Shimada S."/>
            <person name="Lopez-Bautista J.M."/>
            <person name="Verbruggen H."/>
        </authorList>
    </citation>
    <scope>NUCLEOTIDE SEQUENCE</scope>
</reference>
<dbReference type="GO" id="GO:0046983">
    <property type="term" value="F:protein dimerization activity"/>
    <property type="evidence" value="ECO:0007669"/>
    <property type="project" value="InterPro"/>
</dbReference>
<dbReference type="SUPFAM" id="SSF56553">
    <property type="entry name" value="Insert subdomain of RNA polymerase alpha subunit"/>
    <property type="match status" value="1"/>
</dbReference>
<evidence type="ECO:0000259" key="4">
    <source>
        <dbReference type="SMART" id="SM00662"/>
    </source>
</evidence>
<name>A0A386B0M0_CODAR</name>
<keyword evidence="5" id="KW-0150">Chloroplast</keyword>
<feature type="domain" description="DNA-directed RNA polymerase RpoA/D/Rpb3-type" evidence="4">
    <location>
        <begin position="33"/>
        <end position="253"/>
    </location>
</feature>
<geneLocation type="chloroplast" evidence="5"/>
<gene>
    <name evidence="5" type="primary">rpoA</name>
</gene>
<protein>
    <recommendedName>
        <fullName evidence="3">Plastid-encoded RNA polymerase subunit alpha</fullName>
    </recommendedName>
</protein>
<dbReference type="SMART" id="SM00662">
    <property type="entry name" value="RPOLD"/>
    <property type="match status" value="1"/>
</dbReference>
<dbReference type="AlphaFoldDB" id="A0A386B0M0"/>
<reference evidence="5" key="1">
    <citation type="submission" date="2018-07" db="EMBL/GenBank/DDBJ databases">
        <authorList>
            <person name="Quirk P.G."/>
            <person name="Krulwich T.A."/>
        </authorList>
    </citation>
    <scope>NUCLEOTIDE SEQUENCE</scope>
</reference>
<sequence length="344" mass="40301">MLSLFFFMKSTKFLFSCVETQILKNTNSLAHFSASFQLGFFSTNQGLTIANALRRTLLLQKLHYSISGVFIQNVQHEYSCLKGLKETILDLLINLEKIIFSSSKLNTKTQFIFLCIKGPKIIKAKDLPLPSFLFCINPDQYIATLDIHATLNMTLLINNFENNSCSEITTKFYTKLYGQFIQPKQFQIKNTQFLFLNTQISPILNINYTIKKNLFNQEIILLHILTNGSVHPSYVLHTAIKNLILSLIPYYKINQSLPNFKWTKKKNTLLLKKQLFKKVLCIDLANFNLSIQTYQTLQMFHIYTLGDLYKLSFKQSKFFKDSYNLEYKELQTFLRKFKYYLQQF</sequence>
<evidence type="ECO:0000313" key="5">
    <source>
        <dbReference type="EMBL" id="AYC65203.1"/>
    </source>
</evidence>
<organism evidence="5">
    <name type="scientific">Codium arabicum</name>
    <name type="common">Green alga</name>
    <dbReference type="NCBI Taxonomy" id="221038"/>
    <lineage>
        <taxon>Eukaryota</taxon>
        <taxon>Viridiplantae</taxon>
        <taxon>Chlorophyta</taxon>
        <taxon>core chlorophytes</taxon>
        <taxon>Ulvophyceae</taxon>
        <taxon>TCBD clade</taxon>
        <taxon>Bryopsidales</taxon>
        <taxon>Bryopsidineae</taxon>
        <taxon>Codiaceae</taxon>
        <taxon>Codium</taxon>
    </lineage>
</organism>
<evidence type="ECO:0000256" key="1">
    <source>
        <dbReference type="ARBA" id="ARBA00022478"/>
    </source>
</evidence>
<keyword evidence="2" id="KW-0804">Transcription</keyword>
<dbReference type="GO" id="GO:0003899">
    <property type="term" value="F:DNA-directed RNA polymerase activity"/>
    <property type="evidence" value="ECO:0007669"/>
    <property type="project" value="InterPro"/>
</dbReference>
<dbReference type="Gene3D" id="3.30.1360.10">
    <property type="entry name" value="RNA polymerase, RBP11-like subunit"/>
    <property type="match status" value="1"/>
</dbReference>
<keyword evidence="5" id="KW-0934">Plastid</keyword>
<accession>A0A386B0M0</accession>
<evidence type="ECO:0000256" key="3">
    <source>
        <dbReference type="ARBA" id="ARBA00031776"/>
    </source>
</evidence>
<dbReference type="GeneID" id="38279195"/>
<dbReference type="InterPro" id="IPR036643">
    <property type="entry name" value="RNApol_insert_sf"/>
</dbReference>
<dbReference type="Pfam" id="PF01000">
    <property type="entry name" value="RNA_pol_A_bac"/>
    <property type="match status" value="1"/>
</dbReference>
<dbReference type="EMBL" id="MH591107">
    <property type="protein sequence ID" value="AYC65203.1"/>
    <property type="molecule type" value="Genomic_DNA"/>
</dbReference>
<dbReference type="GO" id="GO:0000428">
    <property type="term" value="C:DNA-directed RNA polymerase complex"/>
    <property type="evidence" value="ECO:0007669"/>
    <property type="project" value="UniProtKB-KW"/>
</dbReference>